<name>R7UXV9_CAPTE</name>
<dbReference type="Gene3D" id="2.20.28.200">
    <property type="match status" value="1"/>
</dbReference>
<dbReference type="InterPro" id="IPR026590">
    <property type="entry name" value="Ssirtuin_cat_dom"/>
</dbReference>
<reference evidence="11" key="3">
    <citation type="submission" date="2015-06" db="UniProtKB">
        <authorList>
            <consortium name="EnsemblMetazoa"/>
        </authorList>
    </citation>
    <scope>IDENTIFICATION</scope>
</reference>
<dbReference type="CDD" id="cd01410">
    <property type="entry name" value="SIRT7"/>
    <property type="match status" value="1"/>
</dbReference>
<sequence length="387" mass="43505">MSVNYAAGLSPFPHKGRCGMKEVHDPDEEIEVKVQQLASWIRESRHFVVITGAGISTSCGIPDFRGPQGVWTKEQRGEEVKFGVTFEEARPSQTHMALVAMERKGFLKHVISQNVDGLHLRSGFPRDRLSELHGDMFVEDCEHCHTQYIRTNIVPTMALKPTGQTCTQTKKRGNRCRGRLRDTILDWEDALPEADAVAAEENCKIADLCLCLGTSLQIVPCGNYPMLTKRNKGKIAIVNLQTTKQDRNAQLRIHAYVDTVLLKVCQELKISIPKWECPCVVVNSIHASPFREKLPKIIVDETLLERKLTWSDFDAETEIKTETVAERKSESETESSMKTEIKSETKPVKSGSPENRPPTRSIDSNEAHSQENGRVITNICKKQKLSA</sequence>
<dbReference type="EnsemblMetazoa" id="CapteT150121">
    <property type="protein sequence ID" value="CapteP150121"/>
    <property type="gene ID" value="CapteG150121"/>
</dbReference>
<dbReference type="PROSITE" id="PS50305">
    <property type="entry name" value="SIRTUIN"/>
    <property type="match status" value="1"/>
</dbReference>
<dbReference type="FunCoup" id="R7UXV9">
    <property type="interactions" value="646"/>
</dbReference>
<dbReference type="InterPro" id="IPR029035">
    <property type="entry name" value="DHS-like_NAD/FAD-binding_dom"/>
</dbReference>
<evidence type="ECO:0000256" key="1">
    <source>
        <dbReference type="ARBA" id="ARBA00012928"/>
    </source>
</evidence>
<protein>
    <recommendedName>
        <fullName evidence="1">protein acetyllysine N-acetyltransferase</fullName>
        <ecNumber evidence="1">2.3.1.286</ecNumber>
    </recommendedName>
</protein>
<dbReference type="STRING" id="283909.R7UXV9"/>
<dbReference type="FunFam" id="2.20.28.200:FF:000001">
    <property type="entry name" value="NAD-dependent protein deacetylase sirtuin-6"/>
    <property type="match status" value="1"/>
</dbReference>
<feature type="binding site" evidence="7">
    <location>
        <position position="166"/>
    </location>
    <ligand>
        <name>Zn(2+)</name>
        <dbReference type="ChEBI" id="CHEBI:29105"/>
    </ligand>
</feature>
<reference evidence="10 12" key="2">
    <citation type="journal article" date="2013" name="Nature">
        <title>Insights into bilaterian evolution from three spiralian genomes.</title>
        <authorList>
            <person name="Simakov O."/>
            <person name="Marletaz F."/>
            <person name="Cho S.J."/>
            <person name="Edsinger-Gonzales E."/>
            <person name="Havlak P."/>
            <person name="Hellsten U."/>
            <person name="Kuo D.H."/>
            <person name="Larsson T."/>
            <person name="Lv J."/>
            <person name="Arendt D."/>
            <person name="Savage R."/>
            <person name="Osoegawa K."/>
            <person name="de Jong P."/>
            <person name="Grimwood J."/>
            <person name="Chapman J.A."/>
            <person name="Shapiro H."/>
            <person name="Aerts A."/>
            <person name="Otillar R.P."/>
            <person name="Terry A.Y."/>
            <person name="Boore J.L."/>
            <person name="Grigoriev I.V."/>
            <person name="Lindberg D.R."/>
            <person name="Seaver E.C."/>
            <person name="Weisblat D.A."/>
            <person name="Putnam N.H."/>
            <person name="Rokhsar D.S."/>
        </authorList>
    </citation>
    <scope>NUCLEOTIDE SEQUENCE</scope>
    <source>
        <strain evidence="10 12">I ESC-2004</strain>
    </source>
</reference>
<dbReference type="OMA" id="EQCKKCR"/>
<dbReference type="OrthoDB" id="2919105at2759"/>
<proteinExistence type="inferred from homology"/>
<evidence type="ECO:0000313" key="10">
    <source>
        <dbReference type="EMBL" id="ELU08256.1"/>
    </source>
</evidence>
<dbReference type="InterPro" id="IPR050134">
    <property type="entry name" value="NAD-dep_sirtuin_deacylases"/>
</dbReference>
<dbReference type="Pfam" id="PF02146">
    <property type="entry name" value="SIR2"/>
    <property type="match status" value="2"/>
</dbReference>
<dbReference type="GO" id="GO:0005634">
    <property type="term" value="C:nucleus"/>
    <property type="evidence" value="ECO:0007669"/>
    <property type="project" value="TreeGrafter"/>
</dbReference>
<dbReference type="EMBL" id="KB299181">
    <property type="protein sequence ID" value="ELU08256.1"/>
    <property type="molecule type" value="Genomic_DNA"/>
</dbReference>
<comment type="similarity">
    <text evidence="6">Belongs to the sirtuin family. Class IV subfamily.</text>
</comment>
<keyword evidence="4 7" id="KW-0862">Zinc</keyword>
<organism evidence="10">
    <name type="scientific">Capitella teleta</name>
    <name type="common">Polychaete worm</name>
    <dbReference type="NCBI Taxonomy" id="283909"/>
    <lineage>
        <taxon>Eukaryota</taxon>
        <taxon>Metazoa</taxon>
        <taxon>Spiralia</taxon>
        <taxon>Lophotrochozoa</taxon>
        <taxon>Annelida</taxon>
        <taxon>Polychaeta</taxon>
        <taxon>Sedentaria</taxon>
        <taxon>Scolecida</taxon>
        <taxon>Capitellidae</taxon>
        <taxon>Capitella</taxon>
    </lineage>
</organism>
<dbReference type="Gene3D" id="3.40.50.1220">
    <property type="entry name" value="TPP-binding domain"/>
    <property type="match status" value="1"/>
</dbReference>
<feature type="active site" description="Proton acceptor" evidence="7">
    <location>
        <position position="133"/>
    </location>
</feature>
<evidence type="ECO:0000256" key="3">
    <source>
        <dbReference type="ARBA" id="ARBA00022723"/>
    </source>
</evidence>
<keyword evidence="2" id="KW-0808">Transferase</keyword>
<evidence type="ECO:0000256" key="2">
    <source>
        <dbReference type="ARBA" id="ARBA00022679"/>
    </source>
</evidence>
<evidence type="ECO:0000256" key="8">
    <source>
        <dbReference type="SAM" id="MobiDB-lite"/>
    </source>
</evidence>
<dbReference type="AlphaFoldDB" id="R7UXV9"/>
<dbReference type="GO" id="GO:0003714">
    <property type="term" value="F:transcription corepressor activity"/>
    <property type="evidence" value="ECO:0007669"/>
    <property type="project" value="TreeGrafter"/>
</dbReference>
<gene>
    <name evidence="10" type="ORF">CAPTEDRAFT_150121</name>
</gene>
<dbReference type="GO" id="GO:0046969">
    <property type="term" value="F:histone H3K9 deacetylase activity, NAD-dependent"/>
    <property type="evidence" value="ECO:0007669"/>
    <property type="project" value="TreeGrafter"/>
</dbReference>
<feature type="binding site" evidence="7">
    <location>
        <position position="141"/>
    </location>
    <ligand>
        <name>Zn(2+)</name>
        <dbReference type="ChEBI" id="CHEBI:29105"/>
    </ligand>
</feature>
<feature type="compositionally biased region" description="Basic and acidic residues" evidence="8">
    <location>
        <begin position="321"/>
        <end position="347"/>
    </location>
</feature>
<dbReference type="EMBL" id="AMQN01006802">
    <property type="status" value="NOT_ANNOTATED_CDS"/>
    <property type="molecule type" value="Genomic_DNA"/>
</dbReference>
<dbReference type="GO" id="GO:0046872">
    <property type="term" value="F:metal ion binding"/>
    <property type="evidence" value="ECO:0007669"/>
    <property type="project" value="UniProtKB-KW"/>
</dbReference>
<reference evidence="12" key="1">
    <citation type="submission" date="2012-12" db="EMBL/GenBank/DDBJ databases">
        <authorList>
            <person name="Hellsten U."/>
            <person name="Grimwood J."/>
            <person name="Chapman J.A."/>
            <person name="Shapiro H."/>
            <person name="Aerts A."/>
            <person name="Otillar R.P."/>
            <person name="Terry A.Y."/>
            <person name="Boore J.L."/>
            <person name="Simakov O."/>
            <person name="Marletaz F."/>
            <person name="Cho S.-J."/>
            <person name="Edsinger-Gonzales E."/>
            <person name="Havlak P."/>
            <person name="Kuo D.-H."/>
            <person name="Larsson T."/>
            <person name="Lv J."/>
            <person name="Arendt D."/>
            <person name="Savage R."/>
            <person name="Osoegawa K."/>
            <person name="de Jong P."/>
            <person name="Lindberg D.R."/>
            <person name="Seaver E.C."/>
            <person name="Weisblat D.A."/>
            <person name="Putnam N.H."/>
            <person name="Grigoriev I.V."/>
            <person name="Rokhsar D.S."/>
        </authorList>
    </citation>
    <scope>NUCLEOTIDE SEQUENCE</scope>
    <source>
        <strain evidence="12">I ESC-2004</strain>
    </source>
</reference>
<dbReference type="EC" id="2.3.1.286" evidence="1"/>
<feature type="binding site" evidence="7">
    <location>
        <position position="176"/>
    </location>
    <ligand>
        <name>Zn(2+)</name>
        <dbReference type="ChEBI" id="CHEBI:29105"/>
    </ligand>
</feature>
<dbReference type="InterPro" id="IPR003000">
    <property type="entry name" value="Sirtuin"/>
</dbReference>
<accession>R7UXV9</accession>
<feature type="domain" description="Deacetylase sirtuin-type" evidence="9">
    <location>
        <begin position="27"/>
        <end position="271"/>
    </location>
</feature>
<evidence type="ECO:0000259" key="9">
    <source>
        <dbReference type="PROSITE" id="PS50305"/>
    </source>
</evidence>
<dbReference type="PANTHER" id="PTHR11085">
    <property type="entry name" value="NAD-DEPENDENT PROTEIN DEACYLASE SIRTUIN-5, MITOCHONDRIAL-RELATED"/>
    <property type="match status" value="1"/>
</dbReference>
<dbReference type="FunFam" id="3.40.50.1220:FF:000038">
    <property type="entry name" value="NAD-dependent protein deacetylase sirtuin-6 isoform X2"/>
    <property type="match status" value="1"/>
</dbReference>
<dbReference type="SUPFAM" id="SSF52467">
    <property type="entry name" value="DHS-like NAD/FAD-binding domain"/>
    <property type="match status" value="1"/>
</dbReference>
<evidence type="ECO:0000256" key="7">
    <source>
        <dbReference type="PROSITE-ProRule" id="PRU00236"/>
    </source>
</evidence>
<evidence type="ECO:0000256" key="4">
    <source>
        <dbReference type="ARBA" id="ARBA00022833"/>
    </source>
</evidence>
<evidence type="ECO:0000313" key="12">
    <source>
        <dbReference type="Proteomes" id="UP000014760"/>
    </source>
</evidence>
<dbReference type="PANTHER" id="PTHR11085:SF12">
    <property type="entry name" value="NAD-DEPENDENT PROTEIN DEACYLASE SIRTUIN-6"/>
    <property type="match status" value="1"/>
</dbReference>
<feature type="region of interest" description="Disordered" evidence="8">
    <location>
        <begin position="321"/>
        <end position="387"/>
    </location>
</feature>
<evidence type="ECO:0000313" key="11">
    <source>
        <dbReference type="EnsemblMetazoa" id="CapteP150121"/>
    </source>
</evidence>
<keyword evidence="5" id="KW-0520">NAD</keyword>
<keyword evidence="12" id="KW-1185">Reference proteome</keyword>
<dbReference type="GO" id="GO:0070403">
    <property type="term" value="F:NAD+ binding"/>
    <property type="evidence" value="ECO:0007669"/>
    <property type="project" value="InterPro"/>
</dbReference>
<feature type="binding site" evidence="7">
    <location>
        <position position="144"/>
    </location>
    <ligand>
        <name>Zn(2+)</name>
        <dbReference type="ChEBI" id="CHEBI:29105"/>
    </ligand>
</feature>
<evidence type="ECO:0000256" key="6">
    <source>
        <dbReference type="ARBA" id="ARBA00038170"/>
    </source>
</evidence>
<dbReference type="GO" id="GO:0000122">
    <property type="term" value="P:negative regulation of transcription by RNA polymerase II"/>
    <property type="evidence" value="ECO:0007669"/>
    <property type="project" value="TreeGrafter"/>
</dbReference>
<dbReference type="Proteomes" id="UP000014760">
    <property type="component" value="Unassembled WGS sequence"/>
</dbReference>
<dbReference type="HOGENOM" id="CLU_023643_6_0_1"/>
<evidence type="ECO:0000256" key="5">
    <source>
        <dbReference type="ARBA" id="ARBA00023027"/>
    </source>
</evidence>
<keyword evidence="3 7" id="KW-0479">Metal-binding</keyword>